<feature type="transmembrane region" description="Helical" evidence="10">
    <location>
        <begin position="6"/>
        <end position="29"/>
    </location>
</feature>
<organism evidence="12 13">
    <name type="scientific">Neocallimastix californiae</name>
    <dbReference type="NCBI Taxonomy" id="1754190"/>
    <lineage>
        <taxon>Eukaryota</taxon>
        <taxon>Fungi</taxon>
        <taxon>Fungi incertae sedis</taxon>
        <taxon>Chytridiomycota</taxon>
        <taxon>Chytridiomycota incertae sedis</taxon>
        <taxon>Neocallimastigomycetes</taxon>
        <taxon>Neocallimastigales</taxon>
        <taxon>Neocallimastigaceae</taxon>
        <taxon>Neocallimastix</taxon>
    </lineage>
</organism>
<feature type="transmembrane region" description="Helical" evidence="10">
    <location>
        <begin position="180"/>
        <end position="198"/>
    </location>
</feature>
<evidence type="ECO:0000256" key="7">
    <source>
        <dbReference type="ARBA" id="ARBA00023157"/>
    </source>
</evidence>
<evidence type="ECO:0000313" key="12">
    <source>
        <dbReference type="EMBL" id="ORY87197.1"/>
    </source>
</evidence>
<reference evidence="12 13" key="1">
    <citation type="submission" date="2016-08" db="EMBL/GenBank/DDBJ databases">
        <title>A Parts List for Fungal Cellulosomes Revealed by Comparative Genomics.</title>
        <authorList>
            <consortium name="DOE Joint Genome Institute"/>
            <person name="Haitjema C.H."/>
            <person name="Gilmore S.P."/>
            <person name="Henske J.K."/>
            <person name="Solomon K.V."/>
            <person name="De Groot R."/>
            <person name="Kuo A."/>
            <person name="Mondo S.J."/>
            <person name="Salamov A.A."/>
            <person name="Labutti K."/>
            <person name="Zhao Z."/>
            <person name="Chiniquy J."/>
            <person name="Barry K."/>
            <person name="Brewer H.M."/>
            <person name="Purvine S.O."/>
            <person name="Wright A.T."/>
            <person name="Boxma B."/>
            <person name="Van Alen T."/>
            <person name="Hackstein J.H."/>
            <person name="Baker S.E."/>
            <person name="Grigoriev I.V."/>
            <person name="O'Malley M.A."/>
        </authorList>
    </citation>
    <scope>NUCLEOTIDE SEQUENCE [LARGE SCALE GENOMIC DNA]</scope>
    <source>
        <strain evidence="12 13">G1</strain>
    </source>
</reference>
<evidence type="ECO:0000256" key="6">
    <source>
        <dbReference type="ARBA" id="ARBA00022989"/>
    </source>
</evidence>
<sequence length="288" mass="34972">MFKIYHFLKLISYFMILTLLFNTTINGVFGKLIELNDRNLDKIVKDDERWMIQFYTENCKLCSSFRENLEKLSEVPEKEYGTVIKFGLVNADENPHLSSRFMVTRNPHYFFIDKKNVHSFTINQTYDYVFEFLKYHRWKLYPKKESYTDPFSKVAYLYGYFNVVGYFLQKYIFVYIPAKVFYSIVIITLVSSMIYYAIRKHREFEKYMDEFESSVEEKYYNQCMKYGYDPLALIEEMDKQLKKKKEEKSKNSKKEITENDDNKKIQEMNEEETEEFKSIKGKYEKKND</sequence>
<dbReference type="Gene3D" id="3.40.30.10">
    <property type="entry name" value="Glutaredoxin"/>
    <property type="match status" value="1"/>
</dbReference>
<name>A0A1Y2FUF7_9FUNG</name>
<keyword evidence="10" id="KW-0812">Transmembrane</keyword>
<keyword evidence="10" id="KW-0472">Membrane</keyword>
<comment type="caution">
    <text evidence="12">The sequence shown here is derived from an EMBL/GenBank/DDBJ whole genome shotgun (WGS) entry which is preliminary data.</text>
</comment>
<evidence type="ECO:0000256" key="1">
    <source>
        <dbReference type="ARBA" id="ARBA00004389"/>
    </source>
</evidence>
<dbReference type="InterPro" id="IPR052454">
    <property type="entry name" value="TMX_domain-containing"/>
</dbReference>
<accession>A0A1Y2FUF7</accession>
<dbReference type="STRING" id="1754190.A0A1Y2FUF7"/>
<keyword evidence="3" id="KW-0732">Signal</keyword>
<feature type="domain" description="Thioredoxin" evidence="11">
    <location>
        <begin position="33"/>
        <end position="121"/>
    </location>
</feature>
<dbReference type="OrthoDB" id="2121326at2759"/>
<keyword evidence="6 10" id="KW-1133">Transmembrane helix</keyword>
<keyword evidence="7" id="KW-1015">Disulfide bond</keyword>
<keyword evidence="2" id="KW-0813">Transport</keyword>
<dbReference type="PANTHER" id="PTHR46107:SF3">
    <property type="entry name" value="THIOREDOXIN DOMAIN-CONTAINING PROTEIN"/>
    <property type="match status" value="1"/>
</dbReference>
<evidence type="ECO:0000256" key="5">
    <source>
        <dbReference type="ARBA" id="ARBA00022982"/>
    </source>
</evidence>
<feature type="transmembrane region" description="Helical" evidence="10">
    <location>
        <begin position="154"/>
        <end position="174"/>
    </location>
</feature>
<evidence type="ECO:0000259" key="11">
    <source>
        <dbReference type="Pfam" id="PF00085"/>
    </source>
</evidence>
<evidence type="ECO:0000256" key="3">
    <source>
        <dbReference type="ARBA" id="ARBA00022729"/>
    </source>
</evidence>
<dbReference type="InterPro" id="IPR036249">
    <property type="entry name" value="Thioredoxin-like_sf"/>
</dbReference>
<evidence type="ECO:0000313" key="13">
    <source>
        <dbReference type="Proteomes" id="UP000193920"/>
    </source>
</evidence>
<dbReference type="InterPro" id="IPR013766">
    <property type="entry name" value="Thioredoxin_domain"/>
</dbReference>
<evidence type="ECO:0000256" key="8">
    <source>
        <dbReference type="ARBA" id="ARBA00023284"/>
    </source>
</evidence>
<dbReference type="PANTHER" id="PTHR46107">
    <property type="entry name" value="DUMPY: SHORTER THAN WILD-TYPE"/>
    <property type="match status" value="1"/>
</dbReference>
<dbReference type="EMBL" id="MCOG01000001">
    <property type="protein sequence ID" value="ORY87197.1"/>
    <property type="molecule type" value="Genomic_DNA"/>
</dbReference>
<feature type="compositionally biased region" description="Basic and acidic residues" evidence="9">
    <location>
        <begin position="243"/>
        <end position="267"/>
    </location>
</feature>
<keyword evidence="5" id="KW-0249">Electron transport</keyword>
<gene>
    <name evidence="12" type="ORF">LY90DRAFT_662922</name>
</gene>
<evidence type="ECO:0000256" key="9">
    <source>
        <dbReference type="SAM" id="MobiDB-lite"/>
    </source>
</evidence>
<dbReference type="SUPFAM" id="SSF52833">
    <property type="entry name" value="Thioredoxin-like"/>
    <property type="match status" value="1"/>
</dbReference>
<dbReference type="Pfam" id="PF00085">
    <property type="entry name" value="Thioredoxin"/>
    <property type="match status" value="1"/>
</dbReference>
<keyword evidence="4" id="KW-0256">Endoplasmic reticulum</keyword>
<keyword evidence="13" id="KW-1185">Reference proteome</keyword>
<evidence type="ECO:0000256" key="10">
    <source>
        <dbReference type="SAM" id="Phobius"/>
    </source>
</evidence>
<feature type="region of interest" description="Disordered" evidence="9">
    <location>
        <begin position="243"/>
        <end position="288"/>
    </location>
</feature>
<dbReference type="AlphaFoldDB" id="A0A1Y2FUF7"/>
<evidence type="ECO:0000256" key="2">
    <source>
        <dbReference type="ARBA" id="ARBA00022448"/>
    </source>
</evidence>
<protein>
    <recommendedName>
        <fullName evidence="11">Thioredoxin domain-containing protein</fullName>
    </recommendedName>
</protein>
<dbReference type="GO" id="GO:0005789">
    <property type="term" value="C:endoplasmic reticulum membrane"/>
    <property type="evidence" value="ECO:0007669"/>
    <property type="project" value="UniProtKB-SubCell"/>
</dbReference>
<feature type="compositionally biased region" description="Basic and acidic residues" evidence="9">
    <location>
        <begin position="275"/>
        <end position="288"/>
    </location>
</feature>
<dbReference type="CDD" id="cd02961">
    <property type="entry name" value="PDI_a_family"/>
    <property type="match status" value="1"/>
</dbReference>
<comment type="subcellular location">
    <subcellularLocation>
        <location evidence="1">Endoplasmic reticulum membrane</location>
        <topology evidence="1">Single-pass membrane protein</topology>
    </subcellularLocation>
</comment>
<evidence type="ECO:0000256" key="4">
    <source>
        <dbReference type="ARBA" id="ARBA00022824"/>
    </source>
</evidence>
<dbReference type="GO" id="GO:0015036">
    <property type="term" value="F:disulfide oxidoreductase activity"/>
    <property type="evidence" value="ECO:0007669"/>
    <property type="project" value="TreeGrafter"/>
</dbReference>
<keyword evidence="8" id="KW-0676">Redox-active center</keyword>
<proteinExistence type="predicted"/>
<dbReference type="Proteomes" id="UP000193920">
    <property type="component" value="Unassembled WGS sequence"/>
</dbReference>